<evidence type="ECO:0000256" key="1">
    <source>
        <dbReference type="ARBA" id="ARBA00022729"/>
    </source>
</evidence>
<feature type="signal peptide" evidence="2">
    <location>
        <begin position="1"/>
        <end position="22"/>
    </location>
</feature>
<keyword evidence="1 2" id="KW-0732">Signal</keyword>
<comment type="caution">
    <text evidence="4">The sequence shown here is derived from an EMBL/GenBank/DDBJ whole genome shotgun (WGS) entry which is preliminary data.</text>
</comment>
<dbReference type="EMBL" id="JBHSGU010000002">
    <property type="protein sequence ID" value="MFC4699596.1"/>
    <property type="molecule type" value="Genomic_DNA"/>
</dbReference>
<dbReference type="InterPro" id="IPR027385">
    <property type="entry name" value="Beta-barrel_OMP"/>
</dbReference>
<evidence type="ECO:0000313" key="4">
    <source>
        <dbReference type="EMBL" id="MFC4699596.1"/>
    </source>
</evidence>
<accession>A0ABV9LSV2</accession>
<dbReference type="Gene3D" id="2.40.160.20">
    <property type="match status" value="1"/>
</dbReference>
<gene>
    <name evidence="4" type="ORF">ACFO4O_05430</name>
</gene>
<organism evidence="4 5">
    <name type="scientific">Glaciecola siphonariae</name>
    <dbReference type="NCBI Taxonomy" id="521012"/>
    <lineage>
        <taxon>Bacteria</taxon>
        <taxon>Pseudomonadati</taxon>
        <taxon>Pseudomonadota</taxon>
        <taxon>Gammaproteobacteria</taxon>
        <taxon>Alteromonadales</taxon>
        <taxon>Alteromonadaceae</taxon>
        <taxon>Glaciecola</taxon>
    </lineage>
</organism>
<dbReference type="Pfam" id="PF13505">
    <property type="entry name" value="OMP_b-brl"/>
    <property type="match status" value="1"/>
</dbReference>
<dbReference type="SUPFAM" id="SSF56925">
    <property type="entry name" value="OMPA-like"/>
    <property type="match status" value="1"/>
</dbReference>
<keyword evidence="5" id="KW-1185">Reference proteome</keyword>
<dbReference type="Proteomes" id="UP001595897">
    <property type="component" value="Unassembled WGS sequence"/>
</dbReference>
<evidence type="ECO:0000259" key="3">
    <source>
        <dbReference type="Pfam" id="PF13505"/>
    </source>
</evidence>
<dbReference type="RefSeq" id="WP_382406337.1">
    <property type="nucleotide sequence ID" value="NZ_JBHSGU010000002.1"/>
</dbReference>
<sequence>MMSLTRLSILFTILLFPALSQASNVDKADLLITGGISYYPDFDDSAAKEGIGTSVDVGYAISPKWLVSMRYSYFEIDTPSALPISGSSDVFRLGLMYAFTETHSVKPFLSLNIGLADEISFTSDVDENEFRDKQLGLGGGLLYSLTDNLALRGDLHLTYSFEYQEAKPTALLGVTYRFD</sequence>
<proteinExistence type="predicted"/>
<feature type="chain" id="PRO_5045809992" evidence="2">
    <location>
        <begin position="23"/>
        <end position="179"/>
    </location>
</feature>
<evidence type="ECO:0000256" key="2">
    <source>
        <dbReference type="SAM" id="SignalP"/>
    </source>
</evidence>
<evidence type="ECO:0000313" key="5">
    <source>
        <dbReference type="Proteomes" id="UP001595897"/>
    </source>
</evidence>
<name>A0ABV9LSV2_9ALTE</name>
<reference evidence="5" key="1">
    <citation type="journal article" date="2019" name="Int. J. Syst. Evol. Microbiol.">
        <title>The Global Catalogue of Microorganisms (GCM) 10K type strain sequencing project: providing services to taxonomists for standard genome sequencing and annotation.</title>
        <authorList>
            <consortium name="The Broad Institute Genomics Platform"/>
            <consortium name="The Broad Institute Genome Sequencing Center for Infectious Disease"/>
            <person name="Wu L."/>
            <person name="Ma J."/>
        </authorList>
    </citation>
    <scope>NUCLEOTIDE SEQUENCE [LARGE SCALE GENOMIC DNA]</scope>
    <source>
        <strain evidence="5">KACC 12507</strain>
    </source>
</reference>
<feature type="domain" description="Outer membrane protein beta-barrel" evidence="3">
    <location>
        <begin position="13"/>
        <end position="178"/>
    </location>
</feature>
<dbReference type="InterPro" id="IPR011250">
    <property type="entry name" value="OMP/PagP_B-barrel"/>
</dbReference>
<protein>
    <submittedName>
        <fullName evidence="4">Outer membrane beta-barrel protein</fullName>
    </submittedName>
</protein>